<keyword evidence="1" id="KW-0175">Coiled coil</keyword>
<dbReference type="AlphaFoldDB" id="A0AB38X6A5"/>
<evidence type="ECO:0000313" key="3">
    <source>
        <dbReference type="Proteomes" id="UP001164768"/>
    </source>
</evidence>
<accession>A0AB38X6A5</accession>
<dbReference type="RefSeq" id="WP_267668541.1">
    <property type="nucleotide sequence ID" value="NZ_CP113117.1"/>
</dbReference>
<evidence type="ECO:0000256" key="1">
    <source>
        <dbReference type="SAM" id="Coils"/>
    </source>
</evidence>
<feature type="coiled-coil region" evidence="1">
    <location>
        <begin position="31"/>
        <end position="65"/>
    </location>
</feature>
<evidence type="ECO:0000313" key="2">
    <source>
        <dbReference type="EMBL" id="WAD02147.1"/>
    </source>
</evidence>
<gene>
    <name evidence="2" type="ORF">ORR04_02810</name>
</gene>
<dbReference type="Proteomes" id="UP001164768">
    <property type="component" value="Chromosome"/>
</dbReference>
<proteinExistence type="predicted"/>
<reference evidence="2" key="1">
    <citation type="submission" date="2022-11" db="EMBL/GenBank/DDBJ databases">
        <title>Whole genome sequence of Levilactobacillus brevis SMB091.</title>
        <authorList>
            <person name="Kim J.-M."/>
            <person name="Kim O.-C."/>
            <person name="Choi Y.H."/>
            <person name="Han N.S."/>
            <person name="Hurh B."/>
        </authorList>
    </citation>
    <scope>NUCLEOTIDE SEQUENCE</scope>
    <source>
        <strain evidence="2">SMB091</strain>
    </source>
</reference>
<organism evidence="2 3">
    <name type="scientific">Levilactobacillus brevis</name>
    <name type="common">Lactobacillus brevis</name>
    <dbReference type="NCBI Taxonomy" id="1580"/>
    <lineage>
        <taxon>Bacteria</taxon>
        <taxon>Bacillati</taxon>
        <taxon>Bacillota</taxon>
        <taxon>Bacilli</taxon>
        <taxon>Lactobacillales</taxon>
        <taxon>Lactobacillaceae</taxon>
        <taxon>Levilactobacillus</taxon>
    </lineage>
</organism>
<dbReference type="EMBL" id="CP113117">
    <property type="protein sequence ID" value="WAD02147.1"/>
    <property type="molecule type" value="Genomic_DNA"/>
</dbReference>
<name>A0AB38X6A5_LEVBR</name>
<sequence length="144" mass="16061">MKLPYTEVKSAIGALTKAINKSKNLELSTAALDLQSIISQLISENDDLEHENKRLKDQLADAQKSQLDRSNLVKYKGIWIVNEQTRSEVKAAGNQINDDLLAKMYCPVCLGKDSRLVSLSGGYSQYGYAVECPVCKFYTVLKRT</sequence>
<protein>
    <submittedName>
        <fullName evidence="2">Uncharacterized protein</fullName>
    </submittedName>
</protein>